<evidence type="ECO:0000313" key="7">
    <source>
        <dbReference type="Proteomes" id="UP000193061"/>
    </source>
</evidence>
<accession>A0A1X7A3Y8</accession>
<keyword evidence="2 3" id="KW-0808">Transferase</keyword>
<keyword evidence="3" id="KW-0862">Zinc</keyword>
<evidence type="ECO:0000256" key="3">
    <source>
        <dbReference type="PROSITE-ProRule" id="PRU00333"/>
    </source>
</evidence>
<feature type="binding site" evidence="3">
    <location>
        <position position="225"/>
    </location>
    <ligand>
        <name>Zn(2+)</name>
        <dbReference type="ChEBI" id="CHEBI:29105"/>
    </ligand>
</feature>
<keyword evidence="3" id="KW-0479">Metal-binding</keyword>
<keyword evidence="7" id="KW-1185">Reference proteome</keyword>
<evidence type="ECO:0000256" key="2">
    <source>
        <dbReference type="ARBA" id="ARBA00022679"/>
    </source>
</evidence>
<dbReference type="GO" id="GO:0032259">
    <property type="term" value="P:methylation"/>
    <property type="evidence" value="ECO:0007669"/>
    <property type="project" value="UniProtKB-KW"/>
</dbReference>
<dbReference type="PANTHER" id="PTHR11103:SF18">
    <property type="entry name" value="SLR1189 PROTEIN"/>
    <property type="match status" value="1"/>
</dbReference>
<dbReference type="RefSeq" id="WP_085807469.1">
    <property type="nucleotide sequence ID" value="NZ_FWFX01000016.1"/>
</dbReference>
<evidence type="ECO:0000313" key="6">
    <source>
        <dbReference type="EMBL" id="SLN69992.1"/>
    </source>
</evidence>
<feature type="region of interest" description="Disordered" evidence="4">
    <location>
        <begin position="253"/>
        <end position="274"/>
    </location>
</feature>
<proteinExistence type="predicted"/>
<dbReference type="OrthoDB" id="9803687at2"/>
<dbReference type="InterPro" id="IPR003726">
    <property type="entry name" value="HCY_dom"/>
</dbReference>
<dbReference type="GO" id="GO:0008168">
    <property type="term" value="F:methyltransferase activity"/>
    <property type="evidence" value="ECO:0007669"/>
    <property type="project" value="UniProtKB-UniRule"/>
</dbReference>
<dbReference type="InterPro" id="IPR036589">
    <property type="entry name" value="HCY_dom_sf"/>
</dbReference>
<protein>
    <submittedName>
        <fullName evidence="6">Homocysteine methyltransferase</fullName>
    </submittedName>
</protein>
<feature type="domain" description="Hcy-binding" evidence="5">
    <location>
        <begin position="4"/>
        <end position="309"/>
    </location>
</feature>
<dbReference type="GO" id="GO:0046872">
    <property type="term" value="F:metal ion binding"/>
    <property type="evidence" value="ECO:0007669"/>
    <property type="project" value="UniProtKB-KW"/>
</dbReference>
<keyword evidence="1 3" id="KW-0489">Methyltransferase</keyword>
<reference evidence="6 7" key="1">
    <citation type="submission" date="2017-03" db="EMBL/GenBank/DDBJ databases">
        <authorList>
            <person name="Afonso C.L."/>
            <person name="Miller P.J."/>
            <person name="Scott M.A."/>
            <person name="Spackman E."/>
            <person name="Goraichik I."/>
            <person name="Dimitrov K.M."/>
            <person name="Suarez D.L."/>
            <person name="Swayne D.E."/>
        </authorList>
    </citation>
    <scope>NUCLEOTIDE SEQUENCE [LARGE SCALE GENOMIC DNA]</scope>
    <source>
        <strain evidence="6 7">CECT 7450</strain>
    </source>
</reference>
<dbReference type="Pfam" id="PF02574">
    <property type="entry name" value="S-methyl_trans"/>
    <property type="match status" value="1"/>
</dbReference>
<dbReference type="Gene3D" id="3.20.20.330">
    <property type="entry name" value="Homocysteine-binding-like domain"/>
    <property type="match status" value="1"/>
</dbReference>
<evidence type="ECO:0000256" key="1">
    <source>
        <dbReference type="ARBA" id="ARBA00022603"/>
    </source>
</evidence>
<dbReference type="AlphaFoldDB" id="A0A1X7A3Y8"/>
<gene>
    <name evidence="6" type="ORF">ROA7450_03809</name>
</gene>
<evidence type="ECO:0000256" key="4">
    <source>
        <dbReference type="SAM" id="MobiDB-lite"/>
    </source>
</evidence>
<evidence type="ECO:0000259" key="5">
    <source>
        <dbReference type="PROSITE" id="PS50970"/>
    </source>
</evidence>
<comment type="cofactor">
    <cofactor evidence="3">
        <name>Zn(2+)</name>
        <dbReference type="ChEBI" id="CHEBI:29105"/>
    </cofactor>
</comment>
<feature type="binding site" evidence="3">
    <location>
        <position position="295"/>
    </location>
    <ligand>
        <name>Zn(2+)</name>
        <dbReference type="ChEBI" id="CHEBI:29105"/>
    </ligand>
</feature>
<feature type="compositionally biased region" description="Acidic residues" evidence="4">
    <location>
        <begin position="261"/>
        <end position="271"/>
    </location>
</feature>
<organism evidence="6 7">
    <name type="scientific">Roseovarius albus</name>
    <dbReference type="NCBI Taxonomy" id="1247867"/>
    <lineage>
        <taxon>Bacteria</taxon>
        <taxon>Pseudomonadati</taxon>
        <taxon>Pseudomonadota</taxon>
        <taxon>Alphaproteobacteria</taxon>
        <taxon>Rhodobacterales</taxon>
        <taxon>Roseobacteraceae</taxon>
        <taxon>Roseovarius</taxon>
    </lineage>
</organism>
<name>A0A1X7A3Y8_9RHOB</name>
<dbReference type="PANTHER" id="PTHR11103">
    <property type="entry name" value="SLR1189 PROTEIN"/>
    <property type="match status" value="1"/>
</dbReference>
<feature type="binding site" evidence="3">
    <location>
        <position position="294"/>
    </location>
    <ligand>
        <name>Zn(2+)</name>
        <dbReference type="ChEBI" id="CHEBI:29105"/>
    </ligand>
</feature>
<dbReference type="EMBL" id="FWFX01000016">
    <property type="protein sequence ID" value="SLN69992.1"/>
    <property type="molecule type" value="Genomic_DNA"/>
</dbReference>
<dbReference type="PROSITE" id="PS50970">
    <property type="entry name" value="HCY"/>
    <property type="match status" value="1"/>
</dbReference>
<dbReference type="Proteomes" id="UP000193061">
    <property type="component" value="Unassembled WGS sequence"/>
</dbReference>
<dbReference type="SUPFAM" id="SSF82282">
    <property type="entry name" value="Homocysteine S-methyltransferase"/>
    <property type="match status" value="1"/>
</dbReference>
<sequence>MRHEKITLPQLSGEIFMSDGGIETTLIFEFGFELPDFAAFPLLNTVEGRDALKSYYRKHASIAQRHERGFIFESATWRASQDWGDRQGYSVEAMADANRAAIKLIEEVREEFPELKAVISGCVGPRGDGYDPGELTTPSEAEAYHAQQVRTFASTHAEMVSAITITNTPEAIGITRAANSEGLPVTISFTVETDGRLPTGQPLGEAIDEVDAKTRNGPAYYMLNCAHPDHFRDTLANGGDWLRRLSGIRANASRQSHAELDEATELDDGDPVETGRDYAELRQMLPHLVVFGGCCGTDHRHIEHAARALGAE</sequence>